<accession>A0A7S0VFA6</accession>
<feature type="domain" description="Guanylate cyclase" evidence="2">
    <location>
        <begin position="106"/>
        <end position="248"/>
    </location>
</feature>
<dbReference type="SMART" id="SM00044">
    <property type="entry name" value="CYCc"/>
    <property type="match status" value="1"/>
</dbReference>
<dbReference type="PANTHER" id="PTHR43336:SF3">
    <property type="entry name" value="GUANYLATE CYCLASE DOMAIN-CONTAINING PROTEIN"/>
    <property type="match status" value="1"/>
</dbReference>
<dbReference type="PROSITE" id="PS50125">
    <property type="entry name" value="GUANYLATE_CYCLASE_2"/>
    <property type="match status" value="1"/>
</dbReference>
<dbReference type="SUPFAM" id="SSF55073">
    <property type="entry name" value="Nucleotide cyclase"/>
    <property type="match status" value="1"/>
</dbReference>
<dbReference type="CDD" id="cd07302">
    <property type="entry name" value="CHD"/>
    <property type="match status" value="1"/>
</dbReference>
<dbReference type="Pfam" id="PF00211">
    <property type="entry name" value="Guanylate_cyc"/>
    <property type="match status" value="1"/>
</dbReference>
<dbReference type="Gene3D" id="3.30.70.1230">
    <property type="entry name" value="Nucleotide cyclase"/>
    <property type="match status" value="1"/>
</dbReference>
<dbReference type="EMBL" id="HBFN01006875">
    <property type="protein sequence ID" value="CAD8785349.1"/>
    <property type="molecule type" value="Transcribed_RNA"/>
</dbReference>
<dbReference type="GO" id="GO:0009190">
    <property type="term" value="P:cyclic nucleotide biosynthetic process"/>
    <property type="evidence" value="ECO:0007669"/>
    <property type="project" value="InterPro"/>
</dbReference>
<gene>
    <name evidence="3" type="ORF">HTEP1355_LOCUS4010</name>
</gene>
<name>A0A7S0VFA6_9CRYP</name>
<dbReference type="PANTHER" id="PTHR43336">
    <property type="entry name" value="OXYGEN SENSOR HISTIDINE KINASE RESPONSE REGULATOR DEVS/DOSS"/>
    <property type="match status" value="1"/>
</dbReference>
<sequence>MSEFVYRDVAQPLQRMVSLVRNFAEDPLKPLPETLSAAVLDHPLRETVILERALVRLSCLLQLGFGEAGAAMVGRSLQRTPEADVGGGLGENYGKILNVGRVVHAFFGFCDICYFTDLTEILQADVVRVVNSVAKIIHRSVKDNSGAPNKNMGDTFLLVWMCRAGLGVRTVADASLRSFIRAVLEVSRSKDIRKMSQRSDVQTRMPGFKVQLGFGLHYGWAVECAIGSDLKVDASYLSPNVNLASRLQAATKQYGVEILISGQTHSLFSPSVQAMCRQVDRVTLKGTVHPMDLFTYDVPATTVDGISVVDDHIISSPDTTHQLFFSALQPALSDRFRQQFSAAMELYLGGHDGSQADWKRASQILSQLCNQSGPRDGPSQAIRSYIKRRARPDGSAPQNWKGYRALESK</sequence>
<feature type="region of interest" description="Disordered" evidence="1">
    <location>
        <begin position="369"/>
        <end position="409"/>
    </location>
</feature>
<proteinExistence type="predicted"/>
<reference evidence="3" key="1">
    <citation type="submission" date="2021-01" db="EMBL/GenBank/DDBJ databases">
        <authorList>
            <person name="Corre E."/>
            <person name="Pelletier E."/>
            <person name="Niang G."/>
            <person name="Scheremetjew M."/>
            <person name="Finn R."/>
            <person name="Kale V."/>
            <person name="Holt S."/>
            <person name="Cochrane G."/>
            <person name="Meng A."/>
            <person name="Brown T."/>
            <person name="Cohen L."/>
        </authorList>
    </citation>
    <scope>NUCLEOTIDE SEQUENCE</scope>
    <source>
        <strain evidence="3">CCMP443</strain>
    </source>
</reference>
<dbReference type="InterPro" id="IPR001054">
    <property type="entry name" value="A/G_cyclase"/>
</dbReference>
<dbReference type="AlphaFoldDB" id="A0A7S0VFA6"/>
<evidence type="ECO:0000313" key="3">
    <source>
        <dbReference type="EMBL" id="CAD8785349.1"/>
    </source>
</evidence>
<dbReference type="InterPro" id="IPR029787">
    <property type="entry name" value="Nucleotide_cyclase"/>
</dbReference>
<protein>
    <recommendedName>
        <fullName evidence="2">Guanylate cyclase domain-containing protein</fullName>
    </recommendedName>
</protein>
<evidence type="ECO:0000259" key="2">
    <source>
        <dbReference type="PROSITE" id="PS50125"/>
    </source>
</evidence>
<dbReference type="GO" id="GO:0035556">
    <property type="term" value="P:intracellular signal transduction"/>
    <property type="evidence" value="ECO:0007669"/>
    <property type="project" value="InterPro"/>
</dbReference>
<evidence type="ECO:0000256" key="1">
    <source>
        <dbReference type="SAM" id="MobiDB-lite"/>
    </source>
</evidence>
<organism evidence="3">
    <name type="scientific">Hemiselmis tepida</name>
    <dbReference type="NCBI Taxonomy" id="464990"/>
    <lineage>
        <taxon>Eukaryota</taxon>
        <taxon>Cryptophyceae</taxon>
        <taxon>Cryptomonadales</taxon>
        <taxon>Hemiselmidaceae</taxon>
        <taxon>Hemiselmis</taxon>
    </lineage>
</organism>